<organism evidence="1 2">
    <name type="scientific">Fodinibius halophilus</name>
    <dbReference type="NCBI Taxonomy" id="1736908"/>
    <lineage>
        <taxon>Bacteria</taxon>
        <taxon>Pseudomonadati</taxon>
        <taxon>Balneolota</taxon>
        <taxon>Balneolia</taxon>
        <taxon>Balneolales</taxon>
        <taxon>Balneolaceae</taxon>
        <taxon>Fodinibius</taxon>
    </lineage>
</organism>
<comment type="caution">
    <text evidence="1">The sequence shown here is derived from an EMBL/GenBank/DDBJ whole genome shotgun (WGS) entry which is preliminary data.</text>
</comment>
<dbReference type="RefSeq" id="WP_165271325.1">
    <property type="nucleotide sequence ID" value="NZ_JAALLS010000033.1"/>
</dbReference>
<keyword evidence="2" id="KW-1185">Reference proteome</keyword>
<dbReference type="InterPro" id="IPR011042">
    <property type="entry name" value="6-blade_b-propeller_TolB-like"/>
</dbReference>
<evidence type="ECO:0000313" key="2">
    <source>
        <dbReference type="Proteomes" id="UP000479132"/>
    </source>
</evidence>
<sequence>MRASFLIVFFLSTFFALSFGQGIQLDIETKLPVSEKFYFGHVSDASVLPNGSIIVLDSQKNQLLKFNSSGILQDTVAREGKGPGELSGPLDLATGPSGKIAVFDIKNVRITFWDAKGNYIQDYAENGGWGASLDWNNKGELVFRRHPFQPDENGNRVISFTGVDTNNGEKTKEGVIPLTSQFDSQYTCVFCRWTLTNESTIITALNDTKYEFYELTIDGKKVRSWRRKGMEPVRYSERELEQIKQKRKESPIQVSKDKPLPTYKDWFKSFEIDSKNRIWVQVATKDGQSAFDIFDMSGAFLQRITIDREILMLELKRGLVLARTDEPTQPSQVLIYRFYDYN</sequence>
<proteinExistence type="predicted"/>
<dbReference type="Proteomes" id="UP000479132">
    <property type="component" value="Unassembled WGS sequence"/>
</dbReference>
<reference evidence="1 2" key="1">
    <citation type="submission" date="2020-02" db="EMBL/GenBank/DDBJ databases">
        <title>Aliifodinibius halophilus 2W32, complete genome.</title>
        <authorList>
            <person name="Li Y."/>
            <person name="Wu S."/>
        </authorList>
    </citation>
    <scope>NUCLEOTIDE SEQUENCE [LARGE SCALE GENOMIC DNA]</scope>
    <source>
        <strain evidence="1 2">2W32</strain>
    </source>
</reference>
<evidence type="ECO:0008006" key="3">
    <source>
        <dbReference type="Google" id="ProtNLM"/>
    </source>
</evidence>
<protein>
    <recommendedName>
        <fullName evidence="3">6-bladed beta-propeller</fullName>
    </recommendedName>
</protein>
<name>A0A6M1T3V3_9BACT</name>
<evidence type="ECO:0000313" key="1">
    <source>
        <dbReference type="EMBL" id="NGP90096.1"/>
    </source>
</evidence>
<dbReference type="AlphaFoldDB" id="A0A6M1T3V3"/>
<dbReference type="Gene3D" id="2.120.10.30">
    <property type="entry name" value="TolB, C-terminal domain"/>
    <property type="match status" value="1"/>
</dbReference>
<dbReference type="Pfam" id="PF17170">
    <property type="entry name" value="DUF5128"/>
    <property type="match status" value="1"/>
</dbReference>
<dbReference type="SUPFAM" id="SSF101898">
    <property type="entry name" value="NHL repeat"/>
    <property type="match status" value="1"/>
</dbReference>
<dbReference type="EMBL" id="JAALLS010000033">
    <property type="protein sequence ID" value="NGP90096.1"/>
    <property type="molecule type" value="Genomic_DNA"/>
</dbReference>
<gene>
    <name evidence="1" type="ORF">G3569_17190</name>
</gene>
<accession>A0A6M1T3V3</accession>